<dbReference type="PROSITE" id="PS51186">
    <property type="entry name" value="GNAT"/>
    <property type="match status" value="1"/>
</dbReference>
<dbReference type="RefSeq" id="WP_130246115.1">
    <property type="nucleotide sequence ID" value="NZ_PPUZ01000062.1"/>
</dbReference>
<proteinExistence type="predicted"/>
<dbReference type="InterPro" id="IPR016181">
    <property type="entry name" value="Acyl_CoA_acyltransferase"/>
</dbReference>
<dbReference type="AlphaFoldDB" id="A0A4Q7E0Q1"/>
<dbReference type="Pfam" id="PF13508">
    <property type="entry name" value="Acetyltransf_7"/>
    <property type="match status" value="1"/>
</dbReference>
<dbReference type="PANTHER" id="PTHR43877">
    <property type="entry name" value="AMINOALKYLPHOSPHONATE N-ACETYLTRANSFERASE-RELATED-RELATED"/>
    <property type="match status" value="1"/>
</dbReference>
<feature type="domain" description="N-acetyltransferase" evidence="3">
    <location>
        <begin position="9"/>
        <end position="172"/>
    </location>
</feature>
<name>A0A4Q7E0Q1_9GAMM</name>
<organism evidence="4 5">
    <name type="scientific">Pseudoalteromonas rubra</name>
    <dbReference type="NCBI Taxonomy" id="43658"/>
    <lineage>
        <taxon>Bacteria</taxon>
        <taxon>Pseudomonadati</taxon>
        <taxon>Pseudomonadota</taxon>
        <taxon>Gammaproteobacteria</taxon>
        <taxon>Alteromonadales</taxon>
        <taxon>Pseudoalteromonadaceae</taxon>
        <taxon>Pseudoalteromonas</taxon>
    </lineage>
</organism>
<dbReference type="InterPro" id="IPR050832">
    <property type="entry name" value="Bact_Acetyltransf"/>
</dbReference>
<sequence>MNKNHRHTHKIRPATTQDCAKLAELAADVWLDTYATDGIKPEYTEYANSTFTTAYFQSLLEHPAYRLLVSEQSVVLQGFVLINLSAQYQTPDNGYEVDKLYVRKSFQGMGVGRALLSQVACQYGTPMWLYTWTENAANHFYVRLGAQQIGTLSFEAFGSTINNNVYKITTGDLS</sequence>
<dbReference type="EMBL" id="PPUZ01000062">
    <property type="protein sequence ID" value="RZM74794.1"/>
    <property type="molecule type" value="Genomic_DNA"/>
</dbReference>
<protein>
    <submittedName>
        <fullName evidence="4">N-acetyltransferase</fullName>
    </submittedName>
</protein>
<evidence type="ECO:0000313" key="4">
    <source>
        <dbReference type="EMBL" id="RZM74794.1"/>
    </source>
</evidence>
<evidence type="ECO:0000259" key="3">
    <source>
        <dbReference type="PROSITE" id="PS51186"/>
    </source>
</evidence>
<comment type="caution">
    <text evidence="4">The sequence shown here is derived from an EMBL/GenBank/DDBJ whole genome shotgun (WGS) entry which is preliminary data.</text>
</comment>
<evidence type="ECO:0000256" key="2">
    <source>
        <dbReference type="ARBA" id="ARBA00023315"/>
    </source>
</evidence>
<evidence type="ECO:0000313" key="5">
    <source>
        <dbReference type="Proteomes" id="UP000292345"/>
    </source>
</evidence>
<dbReference type="InterPro" id="IPR000182">
    <property type="entry name" value="GNAT_dom"/>
</dbReference>
<dbReference type="CDD" id="cd04301">
    <property type="entry name" value="NAT_SF"/>
    <property type="match status" value="1"/>
</dbReference>
<dbReference type="GO" id="GO:0016747">
    <property type="term" value="F:acyltransferase activity, transferring groups other than amino-acyl groups"/>
    <property type="evidence" value="ECO:0007669"/>
    <property type="project" value="InterPro"/>
</dbReference>
<gene>
    <name evidence="4" type="ORF">C3B51_19525</name>
</gene>
<dbReference type="SUPFAM" id="SSF55729">
    <property type="entry name" value="Acyl-CoA N-acyltransferases (Nat)"/>
    <property type="match status" value="1"/>
</dbReference>
<accession>A0A4Q7E0Q1</accession>
<keyword evidence="2" id="KW-0012">Acyltransferase</keyword>
<keyword evidence="1 4" id="KW-0808">Transferase</keyword>
<evidence type="ECO:0000256" key="1">
    <source>
        <dbReference type="ARBA" id="ARBA00022679"/>
    </source>
</evidence>
<reference evidence="4 5" key="1">
    <citation type="submission" date="2018-01" db="EMBL/GenBank/DDBJ databases">
        <title>Co-occurrence of chitin degradation, pigmentation and bioactivity in marine Pseudoalteromonas.</title>
        <authorList>
            <person name="Paulsen S."/>
            <person name="Gram L."/>
            <person name="Machado H."/>
        </authorList>
    </citation>
    <scope>NUCLEOTIDE SEQUENCE [LARGE SCALE GENOMIC DNA]</scope>
    <source>
        <strain evidence="4 5">S1946</strain>
    </source>
</reference>
<dbReference type="Proteomes" id="UP000292345">
    <property type="component" value="Unassembled WGS sequence"/>
</dbReference>
<dbReference type="Gene3D" id="3.40.630.30">
    <property type="match status" value="1"/>
</dbReference>